<dbReference type="Pfam" id="PF22694">
    <property type="entry name" value="CtpB_N-like"/>
    <property type="match status" value="1"/>
</dbReference>
<dbReference type="PANTHER" id="PTHR32060:SF22">
    <property type="entry name" value="CARBOXYL-TERMINAL-PROCESSING PEPTIDASE 3, CHLOROPLASTIC"/>
    <property type="match status" value="1"/>
</dbReference>
<organism evidence="9 10">
    <name type="scientific">Caldithrix abyssi DSM 13497</name>
    <dbReference type="NCBI Taxonomy" id="880073"/>
    <lineage>
        <taxon>Bacteria</taxon>
        <taxon>Pseudomonadati</taxon>
        <taxon>Calditrichota</taxon>
        <taxon>Calditrichia</taxon>
        <taxon>Calditrichales</taxon>
        <taxon>Calditrichaceae</taxon>
        <taxon>Caldithrix</taxon>
    </lineage>
</organism>
<dbReference type="eggNOG" id="COG0793">
    <property type="taxonomic scope" value="Bacteria"/>
</dbReference>
<dbReference type="AlphaFoldDB" id="H1XX63"/>
<dbReference type="GO" id="GO:0006508">
    <property type="term" value="P:proteolysis"/>
    <property type="evidence" value="ECO:0007669"/>
    <property type="project" value="UniProtKB-KW"/>
</dbReference>
<dbReference type="NCBIfam" id="TIGR00225">
    <property type="entry name" value="prc"/>
    <property type="match status" value="1"/>
</dbReference>
<dbReference type="CDD" id="cd07560">
    <property type="entry name" value="Peptidase_S41_CPP"/>
    <property type="match status" value="1"/>
</dbReference>
<dbReference type="CDD" id="cd06782">
    <property type="entry name" value="cpPDZ_CPP-like"/>
    <property type="match status" value="1"/>
</dbReference>
<evidence type="ECO:0000313" key="8">
    <source>
        <dbReference type="EMBL" id="APF20701.1"/>
    </source>
</evidence>
<evidence type="ECO:0000256" key="1">
    <source>
        <dbReference type="ARBA" id="ARBA00009179"/>
    </source>
</evidence>
<feature type="chain" id="PRO_5010497926" evidence="6">
    <location>
        <begin position="24"/>
        <end position="555"/>
    </location>
</feature>
<keyword evidence="4 5" id="KW-0720">Serine protease</keyword>
<dbReference type="Gene3D" id="3.30.750.44">
    <property type="match status" value="1"/>
</dbReference>
<dbReference type="Pfam" id="PF17820">
    <property type="entry name" value="PDZ_6"/>
    <property type="match status" value="1"/>
</dbReference>
<dbReference type="STRING" id="880073.Cabys_3956"/>
<dbReference type="EMBL" id="CP018099">
    <property type="protein sequence ID" value="APF20701.1"/>
    <property type="molecule type" value="Genomic_DNA"/>
</dbReference>
<evidence type="ECO:0000256" key="5">
    <source>
        <dbReference type="RuleBase" id="RU004404"/>
    </source>
</evidence>
<dbReference type="OrthoDB" id="9812068at2"/>
<proteinExistence type="inferred from homology"/>
<dbReference type="Gene3D" id="2.30.42.10">
    <property type="match status" value="1"/>
</dbReference>
<reference evidence="8 11" key="2">
    <citation type="submission" date="2016-11" db="EMBL/GenBank/DDBJ databases">
        <title>Genomic analysis of Caldithrix abyssi and proposal of a novel bacterial phylum Caldithrichaeota.</title>
        <authorList>
            <person name="Kublanov I."/>
            <person name="Sigalova O."/>
            <person name="Gavrilov S."/>
            <person name="Lebedinsky A."/>
            <person name="Ivanova N."/>
            <person name="Daum C."/>
            <person name="Reddy T."/>
            <person name="Klenk H.P."/>
            <person name="Goker M."/>
            <person name="Reva O."/>
            <person name="Miroshnichenko M."/>
            <person name="Kyprides N."/>
            <person name="Woyke T."/>
            <person name="Gelfand M."/>
        </authorList>
    </citation>
    <scope>NUCLEOTIDE SEQUENCE [LARGE SCALE GENOMIC DNA]</scope>
    <source>
        <strain evidence="8 11">LF13</strain>
    </source>
</reference>
<name>H1XX63_CALAY</name>
<dbReference type="SUPFAM" id="SSF50156">
    <property type="entry name" value="PDZ domain-like"/>
    <property type="match status" value="1"/>
</dbReference>
<dbReference type="PaxDb" id="880073-Calab_1174"/>
<dbReference type="PANTHER" id="PTHR32060">
    <property type="entry name" value="TAIL-SPECIFIC PROTEASE"/>
    <property type="match status" value="1"/>
</dbReference>
<dbReference type="InParanoid" id="H1XX63"/>
<dbReference type="InterPro" id="IPR001478">
    <property type="entry name" value="PDZ"/>
</dbReference>
<keyword evidence="3 5" id="KW-0378">Hydrolase</keyword>
<evidence type="ECO:0000256" key="2">
    <source>
        <dbReference type="ARBA" id="ARBA00022670"/>
    </source>
</evidence>
<dbReference type="Gene3D" id="3.90.226.10">
    <property type="entry name" value="2-enoyl-CoA Hydratase, Chain A, domain 1"/>
    <property type="match status" value="1"/>
</dbReference>
<dbReference type="SUPFAM" id="SSF52096">
    <property type="entry name" value="ClpP/crotonase"/>
    <property type="match status" value="1"/>
</dbReference>
<dbReference type="InterPro" id="IPR036034">
    <property type="entry name" value="PDZ_sf"/>
</dbReference>
<dbReference type="InterPro" id="IPR041489">
    <property type="entry name" value="PDZ_6"/>
</dbReference>
<protein>
    <submittedName>
        <fullName evidence="8">C-terminal processing peptidase-3, Serine peptidase, MEROPS family S41A</fullName>
    </submittedName>
    <submittedName>
        <fullName evidence="9">Carboxyl-terminal protease</fullName>
    </submittedName>
</protein>
<keyword evidence="6" id="KW-0732">Signal</keyword>
<dbReference type="EMBL" id="CM001402">
    <property type="protein sequence ID" value="EHO40800.1"/>
    <property type="molecule type" value="Genomic_DNA"/>
</dbReference>
<dbReference type="InterPro" id="IPR055210">
    <property type="entry name" value="CtpA/B_N"/>
</dbReference>
<evidence type="ECO:0000259" key="7">
    <source>
        <dbReference type="PROSITE" id="PS50106"/>
    </source>
</evidence>
<dbReference type="SMART" id="SM00245">
    <property type="entry name" value="TSPc"/>
    <property type="match status" value="1"/>
</dbReference>
<dbReference type="RefSeq" id="WP_006927848.1">
    <property type="nucleotide sequence ID" value="NZ_CM001402.1"/>
</dbReference>
<dbReference type="InterPro" id="IPR005151">
    <property type="entry name" value="Tail-specific_protease"/>
</dbReference>
<evidence type="ECO:0000256" key="3">
    <source>
        <dbReference type="ARBA" id="ARBA00022801"/>
    </source>
</evidence>
<dbReference type="Proteomes" id="UP000183868">
    <property type="component" value="Chromosome"/>
</dbReference>
<reference evidence="9 10" key="1">
    <citation type="submission" date="2011-09" db="EMBL/GenBank/DDBJ databases">
        <title>The permanent draft genome of Caldithrix abyssi DSM 13497.</title>
        <authorList>
            <consortium name="US DOE Joint Genome Institute (JGI-PGF)"/>
            <person name="Lucas S."/>
            <person name="Han J."/>
            <person name="Lapidus A."/>
            <person name="Bruce D."/>
            <person name="Goodwin L."/>
            <person name="Pitluck S."/>
            <person name="Peters L."/>
            <person name="Kyrpides N."/>
            <person name="Mavromatis K."/>
            <person name="Ivanova N."/>
            <person name="Mikhailova N."/>
            <person name="Chertkov O."/>
            <person name="Detter J.C."/>
            <person name="Tapia R."/>
            <person name="Han C."/>
            <person name="Land M."/>
            <person name="Hauser L."/>
            <person name="Markowitz V."/>
            <person name="Cheng J.-F."/>
            <person name="Hugenholtz P."/>
            <person name="Woyke T."/>
            <person name="Wu D."/>
            <person name="Spring S."/>
            <person name="Brambilla E."/>
            <person name="Klenk H.-P."/>
            <person name="Eisen J.A."/>
        </authorList>
    </citation>
    <scope>NUCLEOTIDE SEQUENCE [LARGE SCALE GENOMIC DNA]</scope>
    <source>
        <strain evidence="9 10">DSM 13497</strain>
    </source>
</reference>
<dbReference type="InterPro" id="IPR004447">
    <property type="entry name" value="Peptidase_S41A"/>
</dbReference>
<dbReference type="GO" id="GO:0008236">
    <property type="term" value="F:serine-type peptidase activity"/>
    <property type="evidence" value="ECO:0007669"/>
    <property type="project" value="UniProtKB-KW"/>
</dbReference>
<dbReference type="Pfam" id="PF03572">
    <property type="entry name" value="Peptidase_S41"/>
    <property type="match status" value="1"/>
</dbReference>
<evidence type="ECO:0000313" key="9">
    <source>
        <dbReference type="EMBL" id="EHO40800.1"/>
    </source>
</evidence>
<keyword evidence="10" id="KW-1185">Reference proteome</keyword>
<dbReference type="SMART" id="SM00228">
    <property type="entry name" value="PDZ"/>
    <property type="match status" value="1"/>
</dbReference>
<dbReference type="KEGG" id="caby:Cabys_3956"/>
<comment type="similarity">
    <text evidence="1 5">Belongs to the peptidase S41A family.</text>
</comment>
<dbReference type="GO" id="GO:0004175">
    <property type="term" value="F:endopeptidase activity"/>
    <property type="evidence" value="ECO:0007669"/>
    <property type="project" value="TreeGrafter"/>
</dbReference>
<keyword evidence="2 5" id="KW-0645">Protease</keyword>
<dbReference type="FunFam" id="2.30.42.10:FF:000063">
    <property type="entry name" value="Peptidase, S41 family"/>
    <property type="match status" value="1"/>
</dbReference>
<dbReference type="PROSITE" id="PS50106">
    <property type="entry name" value="PDZ"/>
    <property type="match status" value="1"/>
</dbReference>
<gene>
    <name evidence="8" type="ORF">Cabys_3956</name>
    <name evidence="9" type="ORF">Calab_1174</name>
</gene>
<dbReference type="HOGENOM" id="CLU_017295_2_0_0"/>
<evidence type="ECO:0000313" key="11">
    <source>
        <dbReference type="Proteomes" id="UP000183868"/>
    </source>
</evidence>
<evidence type="ECO:0000256" key="6">
    <source>
        <dbReference type="SAM" id="SignalP"/>
    </source>
</evidence>
<dbReference type="Proteomes" id="UP000004671">
    <property type="component" value="Chromosome"/>
</dbReference>
<sequence length="555" mass="62801" precursor="true">MKKFRIHIWALFLLILSAPFIQAQSQAKSDDYYLELKKGWDHLQRVFELINRHYVDEIRPYPLLKSGIEGMLDKLDPYTVFIESNGEDRLRMITTGRYGGVGMEIGLRNKNVTVIAPIENSPAAKSGIQAGDIIEKIDGQDISGWPLDKVSSKLRGKVGTKVRLLIKRPCIGHRFEVELTRAEIVLEDVGYTGFVAPGVGYVSLKGFTEKAPHELQQAILSLKQSGQLNGLILDLRGNPGGLLESAVKVVNLFVPKNTLVVYTKGAREKEYRFYTQGDPILPETPLVVLVNGGSASASEIVAGALQDLDRAVIVGLPTFGKGLVQKVFNIDKSQDVKLKITTAKYYIPSGRCIQKKDYGKDGVIVLDSVSSDPNDHTFFTLNKRKVHDRGGIEPDVEVRNDSLATVAIDLIRKNMLFDFAVQFHQKHPQWADSSFTITPEIFNAFQNFLKEKDFHFTLEGEREIKKIKKLVEKRGYDSGIIDLIDQLQKKLQANKQIEFERHQDQIKELLRLELAEKYYGNKWRHKLALEKDKQVKKASEILIDQKNYRQILASQ</sequence>
<feature type="domain" description="PDZ" evidence="7">
    <location>
        <begin position="90"/>
        <end position="155"/>
    </location>
</feature>
<feature type="signal peptide" evidence="6">
    <location>
        <begin position="1"/>
        <end position="23"/>
    </location>
</feature>
<accession>H1XX63</accession>
<dbReference type="InterPro" id="IPR029045">
    <property type="entry name" value="ClpP/crotonase-like_dom_sf"/>
</dbReference>
<evidence type="ECO:0000313" key="10">
    <source>
        <dbReference type="Proteomes" id="UP000004671"/>
    </source>
</evidence>
<evidence type="ECO:0000256" key="4">
    <source>
        <dbReference type="ARBA" id="ARBA00022825"/>
    </source>
</evidence>